<dbReference type="AlphaFoldDB" id="A0A5J4F544"/>
<sequence length="47" mass="5474">MVFLDAIYTIFVVSFSVDLEGFSWRLRVAPAPRVPRVMILKLLFFVL</sequence>
<evidence type="ECO:0000313" key="2">
    <source>
        <dbReference type="Proteomes" id="UP000376575"/>
    </source>
</evidence>
<comment type="caution">
    <text evidence="1">The sequence shown here is derived from an EMBL/GenBank/DDBJ whole genome shotgun (WGS) entry which is preliminary data.</text>
</comment>
<dbReference type="EMBL" id="BJKP01000004">
    <property type="protein sequence ID" value="GEA26161.1"/>
    <property type="molecule type" value="Genomic_DNA"/>
</dbReference>
<reference evidence="1 2" key="1">
    <citation type="journal article" date="2019" name="FEMS Microbiol. Lett.">
        <title>A novel salt-tolerant genotype illuminates the sucrose gene evolution in freshwater bloom-forming cyanobacterium Microcystis aeruginosa.</title>
        <authorList>
            <person name="Tanabe Y."/>
            <person name="Yamaguchi H."/>
            <person name="Sano T."/>
            <person name="Kawachi M."/>
        </authorList>
    </citation>
    <scope>NUCLEOTIDE SEQUENCE [LARGE SCALE GENOMIC DNA]</scope>
    <source>
        <strain evidence="1 2">NIES-4325</strain>
    </source>
</reference>
<evidence type="ECO:0000313" key="1">
    <source>
        <dbReference type="EMBL" id="GEA26161.1"/>
    </source>
</evidence>
<proteinExistence type="predicted"/>
<name>A0A5J4F544_MICAE</name>
<protein>
    <submittedName>
        <fullName evidence="1">Uncharacterized protein</fullName>
    </submittedName>
</protein>
<gene>
    <name evidence="1" type="ORF">MiAbW_00708</name>
</gene>
<dbReference type="Proteomes" id="UP000376575">
    <property type="component" value="Unassembled WGS sequence"/>
</dbReference>
<accession>A0A5J4F544</accession>
<organism evidence="1 2">
    <name type="scientific">Microcystis aeruginosa NIES-4325</name>
    <dbReference type="NCBI Taxonomy" id="2569534"/>
    <lineage>
        <taxon>Bacteria</taxon>
        <taxon>Bacillati</taxon>
        <taxon>Cyanobacteriota</taxon>
        <taxon>Cyanophyceae</taxon>
        <taxon>Oscillatoriophycideae</taxon>
        <taxon>Chroococcales</taxon>
        <taxon>Microcystaceae</taxon>
        <taxon>Microcystis</taxon>
    </lineage>
</organism>